<dbReference type="PANTHER" id="PTHR10916">
    <property type="entry name" value="60S RIBOSOMAL PROTEIN L35/50S RIBOSOMAL PROTEIN L29"/>
    <property type="match status" value="1"/>
</dbReference>
<evidence type="ECO:0000256" key="5">
    <source>
        <dbReference type="HAMAP-Rule" id="MF_00374"/>
    </source>
</evidence>
<accession>A0AB39U897</accession>
<dbReference type="GO" id="GO:0003735">
    <property type="term" value="F:structural constituent of ribosome"/>
    <property type="evidence" value="ECO:0007669"/>
    <property type="project" value="InterPro"/>
</dbReference>
<organism evidence="6">
    <name type="scientific">Bifidobacterium aquikefiricola</name>
    <dbReference type="NCBI Taxonomy" id="3059038"/>
    <lineage>
        <taxon>Bacteria</taxon>
        <taxon>Bacillati</taxon>
        <taxon>Actinomycetota</taxon>
        <taxon>Actinomycetes</taxon>
        <taxon>Bifidobacteriales</taxon>
        <taxon>Bifidobacteriaceae</taxon>
        <taxon>Bifidobacterium</taxon>
    </lineage>
</organism>
<keyword evidence="3 5" id="KW-0687">Ribonucleoprotein</keyword>
<dbReference type="SUPFAM" id="SSF46561">
    <property type="entry name" value="Ribosomal protein L29 (L29p)"/>
    <property type="match status" value="1"/>
</dbReference>
<sequence>MSVGTAEYTIKTLGEKTNAEIEGFLKKSKEELFNLRFQAATGQLDNQTRIKAVKHDIARMYTILRERELGISPIPAEGDNTASEAEEK</sequence>
<dbReference type="RefSeq" id="WP_369344598.1">
    <property type="nucleotide sequence ID" value="NZ_CP129674.1"/>
</dbReference>
<dbReference type="InterPro" id="IPR001854">
    <property type="entry name" value="Ribosomal_uL29"/>
</dbReference>
<dbReference type="Gene3D" id="1.10.287.310">
    <property type="match status" value="1"/>
</dbReference>
<dbReference type="GO" id="GO:0006412">
    <property type="term" value="P:translation"/>
    <property type="evidence" value="ECO:0007669"/>
    <property type="project" value="UniProtKB-UniRule"/>
</dbReference>
<dbReference type="EMBL" id="CP129674">
    <property type="protein sequence ID" value="XDS45050.1"/>
    <property type="molecule type" value="Genomic_DNA"/>
</dbReference>
<dbReference type="Pfam" id="PF00831">
    <property type="entry name" value="Ribosomal_L29"/>
    <property type="match status" value="1"/>
</dbReference>
<proteinExistence type="inferred from homology"/>
<dbReference type="CDD" id="cd00427">
    <property type="entry name" value="Ribosomal_L29_HIP"/>
    <property type="match status" value="1"/>
</dbReference>
<evidence type="ECO:0000256" key="3">
    <source>
        <dbReference type="ARBA" id="ARBA00023274"/>
    </source>
</evidence>
<dbReference type="KEGG" id="baqk:QN215_02690"/>
<dbReference type="InterPro" id="IPR050063">
    <property type="entry name" value="Ribosomal_protein_uL29"/>
</dbReference>
<dbReference type="HAMAP" id="MF_00374">
    <property type="entry name" value="Ribosomal_uL29"/>
    <property type="match status" value="1"/>
</dbReference>
<dbReference type="AlphaFoldDB" id="A0AB39U897"/>
<reference evidence="6" key="1">
    <citation type="submission" date="2023-07" db="EMBL/GenBank/DDBJ databases">
        <title>Bifidobacterium aquikefiriaerophilum sp. nov. and Bifidobacterium eccum sp. nov., isolated from water kefir.</title>
        <authorList>
            <person name="Breselge S."/>
            <person name="Bellassi P."/>
            <person name="Barcenilla C."/>
            <person name="Alvarez-Ordonez A."/>
            <person name="Morelli L."/>
            <person name="Cotter P.D."/>
        </authorList>
    </citation>
    <scope>NUCLEOTIDE SEQUENCE</scope>
    <source>
        <strain evidence="6">WK041_4_12</strain>
    </source>
</reference>
<gene>
    <name evidence="5 6" type="primary">rpmC</name>
    <name evidence="6" type="ORF">QN215_02690</name>
</gene>
<dbReference type="PANTHER" id="PTHR10916:SF0">
    <property type="entry name" value="LARGE RIBOSOMAL SUBUNIT PROTEIN UL29C"/>
    <property type="match status" value="1"/>
</dbReference>
<keyword evidence="2 5" id="KW-0689">Ribosomal protein</keyword>
<protein>
    <recommendedName>
        <fullName evidence="4 5">Large ribosomal subunit protein uL29</fullName>
    </recommendedName>
</protein>
<evidence type="ECO:0000256" key="4">
    <source>
        <dbReference type="ARBA" id="ARBA00035204"/>
    </source>
</evidence>
<dbReference type="FunFam" id="1.10.287.310:FF:000001">
    <property type="entry name" value="50S ribosomal protein L29"/>
    <property type="match status" value="1"/>
</dbReference>
<evidence type="ECO:0000313" key="6">
    <source>
        <dbReference type="EMBL" id="XDS45050.1"/>
    </source>
</evidence>
<dbReference type="NCBIfam" id="TIGR00012">
    <property type="entry name" value="L29"/>
    <property type="match status" value="1"/>
</dbReference>
<comment type="similarity">
    <text evidence="1 5">Belongs to the universal ribosomal protein uL29 family.</text>
</comment>
<evidence type="ECO:0000256" key="1">
    <source>
        <dbReference type="ARBA" id="ARBA00009254"/>
    </source>
</evidence>
<dbReference type="InterPro" id="IPR036049">
    <property type="entry name" value="Ribosomal_uL29_sf"/>
</dbReference>
<dbReference type="GO" id="GO:0022625">
    <property type="term" value="C:cytosolic large ribosomal subunit"/>
    <property type="evidence" value="ECO:0007669"/>
    <property type="project" value="TreeGrafter"/>
</dbReference>
<name>A0AB39U897_9BIFI</name>
<evidence type="ECO:0000256" key="2">
    <source>
        <dbReference type="ARBA" id="ARBA00022980"/>
    </source>
</evidence>